<dbReference type="EMBL" id="UZAD01013225">
    <property type="protein sequence ID" value="VDN92527.1"/>
    <property type="molecule type" value="Genomic_DNA"/>
</dbReference>
<name>A0A0N4TRT8_BRUPA</name>
<reference evidence="1 2" key="2">
    <citation type="submission" date="2018-11" db="EMBL/GenBank/DDBJ databases">
        <authorList>
            <consortium name="Pathogen Informatics"/>
        </authorList>
    </citation>
    <scope>NUCLEOTIDE SEQUENCE [LARGE SCALE GENOMIC DNA]</scope>
</reference>
<organism evidence="3">
    <name type="scientific">Brugia pahangi</name>
    <name type="common">Filarial nematode worm</name>
    <dbReference type="NCBI Taxonomy" id="6280"/>
    <lineage>
        <taxon>Eukaryota</taxon>
        <taxon>Metazoa</taxon>
        <taxon>Ecdysozoa</taxon>
        <taxon>Nematoda</taxon>
        <taxon>Chromadorea</taxon>
        <taxon>Rhabditida</taxon>
        <taxon>Spirurina</taxon>
        <taxon>Spiruromorpha</taxon>
        <taxon>Filarioidea</taxon>
        <taxon>Onchocercidae</taxon>
        <taxon>Brugia</taxon>
    </lineage>
</organism>
<evidence type="ECO:0000313" key="1">
    <source>
        <dbReference type="EMBL" id="VDN92527.1"/>
    </source>
</evidence>
<evidence type="ECO:0000313" key="2">
    <source>
        <dbReference type="Proteomes" id="UP000278627"/>
    </source>
</evidence>
<accession>A0A0N4TRT8</accession>
<sequence length="45" mass="5016">MFVYAVEDQMDKQHILIKQLDKGGAVVKQLDQKETGTIAGPVDEQ</sequence>
<dbReference type="WBParaSite" id="BPAG_0001137901-mRNA-1">
    <property type="protein sequence ID" value="BPAG_0001137901-mRNA-1"/>
    <property type="gene ID" value="BPAG_0001137901"/>
</dbReference>
<keyword evidence="2" id="KW-1185">Reference proteome</keyword>
<gene>
    <name evidence="1" type="ORF">BPAG_LOCUS11341</name>
</gene>
<dbReference type="AlphaFoldDB" id="A0A0N4TRT8"/>
<proteinExistence type="predicted"/>
<evidence type="ECO:0000313" key="3">
    <source>
        <dbReference type="WBParaSite" id="BPAG_0001137901-mRNA-1"/>
    </source>
</evidence>
<protein>
    <submittedName>
        <fullName evidence="3">Peptidylprolyl isomerase</fullName>
    </submittedName>
</protein>
<reference evidence="3" key="1">
    <citation type="submission" date="2017-02" db="UniProtKB">
        <authorList>
            <consortium name="WormBaseParasite"/>
        </authorList>
    </citation>
    <scope>IDENTIFICATION</scope>
</reference>
<dbReference type="Proteomes" id="UP000278627">
    <property type="component" value="Unassembled WGS sequence"/>
</dbReference>